<keyword evidence="2" id="KW-0732">Signal</keyword>
<dbReference type="SMART" id="SM00564">
    <property type="entry name" value="PQQ"/>
    <property type="match status" value="5"/>
</dbReference>
<dbReference type="Proteomes" id="UP000318478">
    <property type="component" value="Unassembled WGS sequence"/>
</dbReference>
<feature type="compositionally biased region" description="Gly residues" evidence="1">
    <location>
        <begin position="420"/>
        <end position="454"/>
    </location>
</feature>
<dbReference type="SUPFAM" id="SSF50998">
    <property type="entry name" value="Quinoprotein alcohol dehydrogenase-like"/>
    <property type="match status" value="2"/>
</dbReference>
<evidence type="ECO:0000256" key="2">
    <source>
        <dbReference type="SAM" id="SignalP"/>
    </source>
</evidence>
<gene>
    <name evidence="4" type="primary">afsK_1</name>
    <name evidence="4" type="ORF">Pla123a_13250</name>
</gene>
<protein>
    <submittedName>
        <fullName evidence="4">Serine/threonine-protein kinase AfsK</fullName>
        <ecNumber evidence="4">2.7.11.1</ecNumber>
    </submittedName>
</protein>
<dbReference type="InterPro" id="IPR002372">
    <property type="entry name" value="PQQ_rpt_dom"/>
</dbReference>
<dbReference type="EC" id="2.7.11.1" evidence="4"/>
<evidence type="ECO:0000313" key="5">
    <source>
        <dbReference type="Proteomes" id="UP000318478"/>
    </source>
</evidence>
<feature type="chain" id="PRO_5022896648" evidence="2">
    <location>
        <begin position="27"/>
        <end position="454"/>
    </location>
</feature>
<keyword evidence="4" id="KW-0808">Transferase</keyword>
<evidence type="ECO:0000256" key="1">
    <source>
        <dbReference type="SAM" id="MobiDB-lite"/>
    </source>
</evidence>
<keyword evidence="5" id="KW-1185">Reference proteome</keyword>
<feature type="region of interest" description="Disordered" evidence="1">
    <location>
        <begin position="380"/>
        <end position="454"/>
    </location>
</feature>
<organism evidence="4 5">
    <name type="scientific">Posidoniimonas polymericola</name>
    <dbReference type="NCBI Taxonomy" id="2528002"/>
    <lineage>
        <taxon>Bacteria</taxon>
        <taxon>Pseudomonadati</taxon>
        <taxon>Planctomycetota</taxon>
        <taxon>Planctomycetia</taxon>
        <taxon>Pirellulales</taxon>
        <taxon>Lacipirellulaceae</taxon>
        <taxon>Posidoniimonas</taxon>
    </lineage>
</organism>
<feature type="compositionally biased region" description="Acidic residues" evidence="1">
    <location>
        <begin position="394"/>
        <end position="416"/>
    </location>
</feature>
<dbReference type="GO" id="GO:0004674">
    <property type="term" value="F:protein serine/threonine kinase activity"/>
    <property type="evidence" value="ECO:0007669"/>
    <property type="project" value="UniProtKB-EC"/>
</dbReference>
<dbReference type="OrthoDB" id="273000at2"/>
<dbReference type="EMBL" id="SJPO01000002">
    <property type="protein sequence ID" value="TWT78532.1"/>
    <property type="molecule type" value="Genomic_DNA"/>
</dbReference>
<feature type="signal peptide" evidence="2">
    <location>
        <begin position="1"/>
        <end position="26"/>
    </location>
</feature>
<name>A0A5C5YU37_9BACT</name>
<feature type="domain" description="Pyrrolo-quinoline quinone repeat" evidence="3">
    <location>
        <begin position="63"/>
        <end position="214"/>
    </location>
</feature>
<keyword evidence="4" id="KW-0418">Kinase</keyword>
<dbReference type="Gene3D" id="2.130.10.10">
    <property type="entry name" value="YVTN repeat-like/Quinoprotein amine dehydrogenase"/>
    <property type="match status" value="2"/>
</dbReference>
<dbReference type="InterPro" id="IPR015943">
    <property type="entry name" value="WD40/YVTN_repeat-like_dom_sf"/>
</dbReference>
<reference evidence="4 5" key="1">
    <citation type="submission" date="2019-02" db="EMBL/GenBank/DDBJ databases">
        <title>Deep-cultivation of Planctomycetes and their phenomic and genomic characterization uncovers novel biology.</title>
        <authorList>
            <person name="Wiegand S."/>
            <person name="Jogler M."/>
            <person name="Boedeker C."/>
            <person name="Pinto D."/>
            <person name="Vollmers J."/>
            <person name="Rivas-Marin E."/>
            <person name="Kohn T."/>
            <person name="Peeters S.H."/>
            <person name="Heuer A."/>
            <person name="Rast P."/>
            <person name="Oberbeckmann S."/>
            <person name="Bunk B."/>
            <person name="Jeske O."/>
            <person name="Meyerdierks A."/>
            <person name="Storesund J.E."/>
            <person name="Kallscheuer N."/>
            <person name="Luecker S."/>
            <person name="Lage O.M."/>
            <person name="Pohl T."/>
            <person name="Merkel B.J."/>
            <person name="Hornburger P."/>
            <person name="Mueller R.-W."/>
            <person name="Bruemmer F."/>
            <person name="Labrenz M."/>
            <person name="Spormann A.M."/>
            <person name="Op Den Camp H."/>
            <person name="Overmann J."/>
            <person name="Amann R."/>
            <person name="Jetten M.S.M."/>
            <person name="Mascher T."/>
            <person name="Medema M.H."/>
            <person name="Devos D.P."/>
            <person name="Kaster A.-K."/>
            <person name="Ovreas L."/>
            <person name="Rohde M."/>
            <person name="Galperin M.Y."/>
            <person name="Jogler C."/>
        </authorList>
    </citation>
    <scope>NUCLEOTIDE SEQUENCE [LARGE SCALE GENOMIC DNA]</scope>
    <source>
        <strain evidence="4 5">Pla123a</strain>
    </source>
</reference>
<evidence type="ECO:0000313" key="4">
    <source>
        <dbReference type="EMBL" id="TWT78532.1"/>
    </source>
</evidence>
<evidence type="ECO:0000259" key="3">
    <source>
        <dbReference type="Pfam" id="PF13360"/>
    </source>
</evidence>
<dbReference type="PANTHER" id="PTHR34512:SF30">
    <property type="entry name" value="OUTER MEMBRANE PROTEIN ASSEMBLY FACTOR BAMB"/>
    <property type="match status" value="1"/>
</dbReference>
<accession>A0A5C5YU37</accession>
<sequence precursor="true">MALHPRLISRAVLRAVLVLTAGVALAGVAAAGDLITNAQARRQGLVREWFSQARVDPARSHVENVALKGDRLYVLTSAGALQSFDAGTGELMWSSQVGNPAYPSMGPVATPTHVAVVNGGEVYVLDRENGNIVLERTTASGIAAAPAISSGYVYVPQFSGRVDAFPIGESLPVPWYFTSAGRIFEDAVSSAKSIVWSTDRGHLYVADPDAGSVRFRFESTQPIVAPASMQQGAIFAASLDGYVYSLNEVNGSQNWRYACGAPVTKSPIALGETLMVVSDEPALHCLDAETGRVKWISKGVSQFVSASPNRIYGLDRIGNMVVLDAEHGTIRSRAAIAGIYHAVLNEQTDRLFLFTDNGLLQCLHEVGLDEPVMHATKVVDPDAAEQPADKADEAVEDEPMADEPADEPMPEDEPETPDPFGGGGIDPFRGGGESDPFGGGGGDPFGGGGDDPFN</sequence>
<proteinExistence type="predicted"/>
<comment type="caution">
    <text evidence="4">The sequence shown here is derived from an EMBL/GenBank/DDBJ whole genome shotgun (WGS) entry which is preliminary data.</text>
</comment>
<dbReference type="InterPro" id="IPR018391">
    <property type="entry name" value="PQQ_b-propeller_rpt"/>
</dbReference>
<dbReference type="AlphaFoldDB" id="A0A5C5YU37"/>
<dbReference type="Pfam" id="PF13360">
    <property type="entry name" value="PQQ_2"/>
    <property type="match status" value="1"/>
</dbReference>
<dbReference type="InterPro" id="IPR011047">
    <property type="entry name" value="Quinoprotein_ADH-like_sf"/>
</dbReference>
<dbReference type="PANTHER" id="PTHR34512">
    <property type="entry name" value="CELL SURFACE PROTEIN"/>
    <property type="match status" value="1"/>
</dbReference>